<evidence type="ECO:0000313" key="1">
    <source>
        <dbReference type="EMBL" id="CAE7570026.1"/>
    </source>
</evidence>
<name>A0A812UKS5_SYMPI</name>
<dbReference type="AlphaFoldDB" id="A0A812UKS5"/>
<accession>A0A812UKS5</accession>
<protein>
    <submittedName>
        <fullName evidence="1">Uncharacterized protein</fullName>
    </submittedName>
</protein>
<dbReference type="OrthoDB" id="10647211at2759"/>
<dbReference type="EMBL" id="CAJNIZ010037202">
    <property type="protein sequence ID" value="CAE7570026.1"/>
    <property type="molecule type" value="Genomic_DNA"/>
</dbReference>
<keyword evidence="2" id="KW-1185">Reference proteome</keyword>
<sequence>MPASSALSSGRRNPDGSFATCQTACYPDALAASIASCIAPFRPEVALSEWQAFPPASFIWPITSASVEDGAGTCSSAFWGSPNKPNESPISDSALKPFLSDLRTFLRVEDDSLTSSSVLSRDPDMDFFQLLHEGVPLGIDEAIPPCTVLFPPDPPADSVLPLQHCDSAWKSALDHVDLVDGLLEAEDSPRRGLCTAVGNLGSLFLLTDLRGSLSTTLSVG</sequence>
<dbReference type="Proteomes" id="UP000649617">
    <property type="component" value="Unassembled WGS sequence"/>
</dbReference>
<evidence type="ECO:0000313" key="2">
    <source>
        <dbReference type="Proteomes" id="UP000649617"/>
    </source>
</evidence>
<organism evidence="1 2">
    <name type="scientific">Symbiodinium pilosum</name>
    <name type="common">Dinoflagellate</name>
    <dbReference type="NCBI Taxonomy" id="2952"/>
    <lineage>
        <taxon>Eukaryota</taxon>
        <taxon>Sar</taxon>
        <taxon>Alveolata</taxon>
        <taxon>Dinophyceae</taxon>
        <taxon>Suessiales</taxon>
        <taxon>Symbiodiniaceae</taxon>
        <taxon>Symbiodinium</taxon>
    </lineage>
</organism>
<comment type="caution">
    <text evidence="1">The sequence shown here is derived from an EMBL/GenBank/DDBJ whole genome shotgun (WGS) entry which is preliminary data.</text>
</comment>
<reference evidence="1" key="1">
    <citation type="submission" date="2021-02" db="EMBL/GenBank/DDBJ databases">
        <authorList>
            <person name="Dougan E. K."/>
            <person name="Rhodes N."/>
            <person name="Thang M."/>
            <person name="Chan C."/>
        </authorList>
    </citation>
    <scope>NUCLEOTIDE SEQUENCE</scope>
</reference>
<gene>
    <name evidence="1" type="ORF">SPIL2461_LOCUS15346</name>
</gene>
<proteinExistence type="predicted"/>